<keyword evidence="11" id="KW-0697">Rotamase</keyword>
<dbReference type="SUPFAM" id="SSF54534">
    <property type="entry name" value="FKBP-like"/>
    <property type="match status" value="1"/>
</dbReference>
<evidence type="ECO:0000256" key="10">
    <source>
        <dbReference type="ARBA" id="ARBA00042775"/>
    </source>
</evidence>
<evidence type="ECO:0000256" key="6">
    <source>
        <dbReference type="ARBA" id="ARBA00023136"/>
    </source>
</evidence>
<comment type="subcellular location">
    <subcellularLocation>
        <location evidence="1">Cell inner membrane</location>
        <topology evidence="1">Single-pass type II membrane protein</topology>
        <orientation evidence="1">Periplasmic side</orientation>
    </subcellularLocation>
</comment>
<evidence type="ECO:0000313" key="14">
    <source>
        <dbReference type="EMBL" id="MUV14194.1"/>
    </source>
</evidence>
<keyword evidence="5 12" id="KW-1133">Transmembrane helix</keyword>
<evidence type="ECO:0000256" key="2">
    <source>
        <dbReference type="ARBA" id="ARBA00022475"/>
    </source>
</evidence>
<accession>A0A7C9HYL0</accession>
<evidence type="ECO:0000256" key="1">
    <source>
        <dbReference type="ARBA" id="ARBA00004382"/>
    </source>
</evidence>
<dbReference type="GO" id="GO:0003755">
    <property type="term" value="F:peptidyl-prolyl cis-trans isomerase activity"/>
    <property type="evidence" value="ECO:0007669"/>
    <property type="project" value="UniProtKB-KW"/>
</dbReference>
<gene>
    <name evidence="14" type="ORF">GN331_08240</name>
</gene>
<evidence type="ECO:0000256" key="9">
    <source>
        <dbReference type="ARBA" id="ARBA00040743"/>
    </source>
</evidence>
<dbReference type="Pfam" id="PF00639">
    <property type="entry name" value="Rotamase"/>
    <property type="match status" value="1"/>
</dbReference>
<dbReference type="Gene3D" id="3.10.50.40">
    <property type="match status" value="1"/>
</dbReference>
<dbReference type="EMBL" id="WOXT01000002">
    <property type="protein sequence ID" value="MUV14194.1"/>
    <property type="molecule type" value="Genomic_DNA"/>
</dbReference>
<dbReference type="PANTHER" id="PTHR47529">
    <property type="entry name" value="PEPTIDYL-PROLYL CIS-TRANS ISOMERASE D"/>
    <property type="match status" value="1"/>
</dbReference>
<dbReference type="PANTHER" id="PTHR47529:SF1">
    <property type="entry name" value="PERIPLASMIC CHAPERONE PPID"/>
    <property type="match status" value="1"/>
</dbReference>
<evidence type="ECO:0000256" key="8">
    <source>
        <dbReference type="ARBA" id="ARBA00038408"/>
    </source>
</evidence>
<dbReference type="Pfam" id="PF13624">
    <property type="entry name" value="SurA_N_3"/>
    <property type="match status" value="2"/>
</dbReference>
<name>A0A7C9HYL0_9GAMM</name>
<evidence type="ECO:0000256" key="4">
    <source>
        <dbReference type="ARBA" id="ARBA00022692"/>
    </source>
</evidence>
<dbReference type="SUPFAM" id="SSF109998">
    <property type="entry name" value="Triger factor/SurA peptide-binding domain-like"/>
    <property type="match status" value="1"/>
</dbReference>
<protein>
    <recommendedName>
        <fullName evidence="9">Periplasmic chaperone PpiD</fullName>
    </recommendedName>
    <alternativeName>
        <fullName evidence="10">Periplasmic folding chaperone</fullName>
    </alternativeName>
</protein>
<evidence type="ECO:0000259" key="13">
    <source>
        <dbReference type="PROSITE" id="PS50198"/>
    </source>
</evidence>
<reference evidence="14 15" key="1">
    <citation type="submission" date="2019-12" db="EMBL/GenBank/DDBJ databases">
        <authorList>
            <person name="Xu J."/>
        </authorList>
    </citation>
    <scope>NUCLEOTIDE SEQUENCE [LARGE SCALE GENOMIC DNA]</scope>
    <source>
        <strain evidence="14 15">HX-5-24</strain>
    </source>
</reference>
<evidence type="ECO:0000313" key="15">
    <source>
        <dbReference type="Proteomes" id="UP000479692"/>
    </source>
</evidence>
<evidence type="ECO:0000256" key="3">
    <source>
        <dbReference type="ARBA" id="ARBA00022519"/>
    </source>
</evidence>
<dbReference type="InterPro" id="IPR023058">
    <property type="entry name" value="PPIase_PpiC_CS"/>
</dbReference>
<feature type="transmembrane region" description="Helical" evidence="12">
    <location>
        <begin position="12"/>
        <end position="30"/>
    </location>
</feature>
<dbReference type="PROSITE" id="PS01096">
    <property type="entry name" value="PPIC_PPIASE_1"/>
    <property type="match status" value="1"/>
</dbReference>
<keyword evidence="4 12" id="KW-0812">Transmembrane</keyword>
<feature type="domain" description="PpiC" evidence="13">
    <location>
        <begin position="283"/>
        <end position="386"/>
    </location>
</feature>
<comment type="similarity">
    <text evidence="8">Belongs to the PpiD chaperone family.</text>
</comment>
<keyword evidence="11 14" id="KW-0413">Isomerase</keyword>
<evidence type="ECO:0000256" key="11">
    <source>
        <dbReference type="PROSITE-ProRule" id="PRU00278"/>
    </source>
</evidence>
<evidence type="ECO:0000256" key="12">
    <source>
        <dbReference type="SAM" id="Phobius"/>
    </source>
</evidence>
<comment type="caution">
    <text evidence="14">The sequence shown here is derived from an EMBL/GenBank/DDBJ whole genome shotgun (WGS) entry which is preliminary data.</text>
</comment>
<dbReference type="AlphaFoldDB" id="A0A7C9HYL0"/>
<keyword evidence="3" id="KW-0997">Cell inner membrane</keyword>
<dbReference type="InterPro" id="IPR027304">
    <property type="entry name" value="Trigger_fact/SurA_dom_sf"/>
</dbReference>
<dbReference type="InterPro" id="IPR000297">
    <property type="entry name" value="PPIase_PpiC"/>
</dbReference>
<evidence type="ECO:0000256" key="5">
    <source>
        <dbReference type="ARBA" id="ARBA00022989"/>
    </source>
</evidence>
<sequence length="655" mass="70847">MLQKLREKTSGWIASVILGLLTIPFAFFGVEQYMQQQNEDWVAKVEAPPTWWEGAPKFWPVSYLWTKEEISSRDWRQQLERARNEQRQQLGDNYDPQVFDTVENKRAILEELIDQRVLKMASGRAGVAVSDAQVTKAIFEMPVFQVDGKFNKERYQMALASQNLTAKGFENEVREGLAVETLPRGLNDSAFVTNSEMDRLLKLLAEERSVSWVQLPAPAPDNGPVSGKEIDAFWAAHRNQFRAPEQVTIEYVDIDANALTVPAADEATLRARFEKEKAGLGSGGERLVSHILVAVPADADPAAQQAAEAKAKKLAAEAKAPGADFAALATANSDDGLSKSKGGDLGWVAKGVMEKPFEDAVFAMQGGQIEGPVRTQFGWHVLQVREIKGATEANFDEVRARLATEQADADRERIFNDTTTKMVDLVNKNPTALDPAAKAAGLTVQTLGPFPRGGGPGIAGNRAVQRAAFADSAIQDGLVSDMIEVGTDHVVMLRVTQHTPARELPAAQVRNQIVAAIRAERTQKAAQAVADGMVAQLKAGKPFEAVAAERGLAPTSMPNVPRGAPFPDREASQAYFSVPAPAAGKVSPGSVRLADGSHVVFAVDKVVAGDPAKATAEERALLQRQLSQSGGADDAKAFVSTMRKAMTVHVEETRL</sequence>
<dbReference type="InterPro" id="IPR046357">
    <property type="entry name" value="PPIase_dom_sf"/>
</dbReference>
<dbReference type="Proteomes" id="UP000479692">
    <property type="component" value="Unassembled WGS sequence"/>
</dbReference>
<keyword evidence="2" id="KW-1003">Cell membrane</keyword>
<dbReference type="GO" id="GO:0005886">
    <property type="term" value="C:plasma membrane"/>
    <property type="evidence" value="ECO:0007669"/>
    <property type="project" value="UniProtKB-SubCell"/>
</dbReference>
<evidence type="ECO:0000256" key="7">
    <source>
        <dbReference type="ARBA" id="ARBA00023186"/>
    </source>
</evidence>
<dbReference type="PROSITE" id="PS50198">
    <property type="entry name" value="PPIC_PPIASE_2"/>
    <property type="match status" value="1"/>
</dbReference>
<keyword evidence="7" id="KW-0143">Chaperone</keyword>
<keyword evidence="6 12" id="KW-0472">Membrane</keyword>
<organism evidence="14 15">
    <name type="scientific">Noviluteimonas gilva</name>
    <dbReference type="NCBI Taxonomy" id="2682097"/>
    <lineage>
        <taxon>Bacteria</taxon>
        <taxon>Pseudomonadati</taxon>
        <taxon>Pseudomonadota</taxon>
        <taxon>Gammaproteobacteria</taxon>
        <taxon>Lysobacterales</taxon>
        <taxon>Lysobacteraceae</taxon>
        <taxon>Noviluteimonas</taxon>
    </lineage>
</organism>
<dbReference type="Gene3D" id="1.10.4030.10">
    <property type="entry name" value="Porin chaperone SurA, peptide-binding domain"/>
    <property type="match status" value="1"/>
</dbReference>
<dbReference type="RefSeq" id="WP_156641507.1">
    <property type="nucleotide sequence ID" value="NZ_WOXT01000002.1"/>
</dbReference>
<dbReference type="InterPro" id="IPR052029">
    <property type="entry name" value="PpiD_chaperone"/>
</dbReference>
<keyword evidence="15" id="KW-1185">Reference proteome</keyword>
<proteinExistence type="inferred from homology"/>